<dbReference type="InterPro" id="IPR036010">
    <property type="entry name" value="2Fe-2S_ferredoxin-like_sf"/>
</dbReference>
<dbReference type="EMBL" id="CP002049">
    <property type="protein sequence ID" value="ADI16036.1"/>
    <property type="molecule type" value="Genomic_DNA"/>
</dbReference>
<dbReference type="GO" id="GO:0051536">
    <property type="term" value="F:iron-sulfur cluster binding"/>
    <property type="evidence" value="ECO:0007669"/>
    <property type="project" value="InterPro"/>
</dbReference>
<organism evidence="3 4">
    <name type="scientific">Truepera radiovictrix (strain DSM 17093 / CIP 108686 / LMG 22925 / RQ-24)</name>
    <dbReference type="NCBI Taxonomy" id="649638"/>
    <lineage>
        <taxon>Bacteria</taxon>
        <taxon>Thermotogati</taxon>
        <taxon>Deinococcota</taxon>
        <taxon>Deinococci</taxon>
        <taxon>Trueperales</taxon>
        <taxon>Trueperaceae</taxon>
        <taxon>Truepera</taxon>
    </lineage>
</organism>
<evidence type="ECO:0000313" key="4">
    <source>
        <dbReference type="Proteomes" id="UP000000379"/>
    </source>
</evidence>
<name>D7CW86_TRURR</name>
<dbReference type="KEGG" id="tra:Trad_2942"/>
<dbReference type="OrthoDB" id="9810588at2"/>
<dbReference type="RefSeq" id="WP_013179395.1">
    <property type="nucleotide sequence ID" value="NC_014221.1"/>
</dbReference>
<dbReference type="Gene3D" id="3.10.20.30">
    <property type="match status" value="1"/>
</dbReference>
<gene>
    <name evidence="3" type="ordered locus">Trad_2942</name>
</gene>
<evidence type="ECO:0000259" key="2">
    <source>
        <dbReference type="PROSITE" id="PS51085"/>
    </source>
</evidence>
<dbReference type="PROSITE" id="PS51085">
    <property type="entry name" value="2FE2S_FER_2"/>
    <property type="match status" value="1"/>
</dbReference>
<dbReference type="InterPro" id="IPR012675">
    <property type="entry name" value="Beta-grasp_dom_sf"/>
</dbReference>
<dbReference type="HOGENOM" id="CLU_082632_5_2_0"/>
<accession>D7CW86</accession>
<dbReference type="SUPFAM" id="SSF54292">
    <property type="entry name" value="2Fe-2S ferredoxin-like"/>
    <property type="match status" value="1"/>
</dbReference>
<dbReference type="AlphaFoldDB" id="D7CW86"/>
<dbReference type="Pfam" id="PF00111">
    <property type="entry name" value="Fer2"/>
    <property type="match status" value="1"/>
</dbReference>
<reference evidence="4" key="1">
    <citation type="submission" date="2010-05" db="EMBL/GenBank/DDBJ databases">
        <title>The complete genome of Truepera radiovictris DSM 17093.</title>
        <authorList>
            <consortium name="US DOE Joint Genome Institute (JGI-PGF)"/>
            <person name="Lucas S."/>
            <person name="Copeland A."/>
            <person name="Lapidus A."/>
            <person name="Glavina del Rio T."/>
            <person name="Dalin E."/>
            <person name="Tice H."/>
            <person name="Bruce D."/>
            <person name="Goodwin L."/>
            <person name="Pitluck S."/>
            <person name="Kyrpides N."/>
            <person name="Mavromatis K."/>
            <person name="Ovchinnikova G."/>
            <person name="Munk A.C."/>
            <person name="Detter J.C."/>
            <person name="Han C."/>
            <person name="Tapia R."/>
            <person name="Land M."/>
            <person name="Hauser L."/>
            <person name="Markowitz V."/>
            <person name="Cheng J.-F."/>
            <person name="Hugenholtz P."/>
            <person name="Woyke T."/>
            <person name="Wu D."/>
            <person name="Tindall B."/>
            <person name="Pomrenke H.G."/>
            <person name="Brambilla E."/>
            <person name="Klenk H.-P."/>
            <person name="Eisen J.A."/>
        </authorList>
    </citation>
    <scope>NUCLEOTIDE SEQUENCE [LARGE SCALE GENOMIC DNA]</scope>
    <source>
        <strain evidence="4">DSM 17093 / CIP 108686 / LMG 22925 / RQ-24</strain>
    </source>
</reference>
<feature type="region of interest" description="Disordered" evidence="1">
    <location>
        <begin position="94"/>
        <end position="117"/>
    </location>
</feature>
<dbReference type="CDD" id="cd00207">
    <property type="entry name" value="fer2"/>
    <property type="match status" value="1"/>
</dbReference>
<dbReference type="InterPro" id="IPR001041">
    <property type="entry name" value="2Fe-2S_ferredoxin-type"/>
</dbReference>
<proteinExistence type="predicted"/>
<dbReference type="eggNOG" id="COG0633">
    <property type="taxonomic scope" value="Bacteria"/>
</dbReference>
<feature type="domain" description="2Fe-2S ferredoxin-type" evidence="2">
    <location>
        <begin position="2"/>
        <end position="93"/>
    </location>
</feature>
<reference evidence="3 4" key="2">
    <citation type="journal article" date="2011" name="Stand. Genomic Sci.">
        <title>Complete genome sequence of Truepera radiovictrix type strain (RQ-24).</title>
        <authorList>
            <person name="Ivanova N."/>
            <person name="Rohde C."/>
            <person name="Munk C."/>
            <person name="Nolan M."/>
            <person name="Lucas S."/>
            <person name="Del Rio T.G."/>
            <person name="Tice H."/>
            <person name="Deshpande S."/>
            <person name="Cheng J.F."/>
            <person name="Tapia R."/>
            <person name="Han C."/>
            <person name="Goodwin L."/>
            <person name="Pitluck S."/>
            <person name="Liolios K."/>
            <person name="Mavromatis K."/>
            <person name="Mikhailova N."/>
            <person name="Pati A."/>
            <person name="Chen A."/>
            <person name="Palaniappan K."/>
            <person name="Land M."/>
            <person name="Hauser L."/>
            <person name="Chang Y.J."/>
            <person name="Jeffries C.D."/>
            <person name="Brambilla E."/>
            <person name="Rohde M."/>
            <person name="Goker M."/>
            <person name="Tindall B.J."/>
            <person name="Woyke T."/>
            <person name="Bristow J."/>
            <person name="Eisen J.A."/>
            <person name="Markowitz V."/>
            <person name="Hugenholtz P."/>
            <person name="Kyrpides N.C."/>
            <person name="Klenk H.P."/>
            <person name="Lapidus A."/>
        </authorList>
    </citation>
    <scope>NUCLEOTIDE SEQUENCE [LARGE SCALE GENOMIC DNA]</scope>
    <source>
        <strain evidence="4">DSM 17093 / CIP 108686 / LMG 22925 / RQ-24</strain>
    </source>
</reference>
<sequence length="130" mass="14340">MPTVTVNGAQGEFPDDTRLVLAIEALGVPIGHRCGGKARCTTCRVRFTRGEPETMTRAEFVKLGLDQGVKPDYRLSCQILCTHDMEVEALMTLDNQSWSDTGPAPNPHVEPEAQWYTPDELRLELQGGAQ</sequence>
<keyword evidence="4" id="KW-1185">Reference proteome</keyword>
<evidence type="ECO:0000256" key="1">
    <source>
        <dbReference type="SAM" id="MobiDB-lite"/>
    </source>
</evidence>
<protein>
    <submittedName>
        <fullName evidence="3">Ferredoxin</fullName>
    </submittedName>
</protein>
<dbReference type="Proteomes" id="UP000000379">
    <property type="component" value="Chromosome"/>
</dbReference>
<dbReference type="STRING" id="649638.Trad_2942"/>
<evidence type="ECO:0000313" key="3">
    <source>
        <dbReference type="EMBL" id="ADI16036.1"/>
    </source>
</evidence>